<dbReference type="PROSITE" id="PS00028">
    <property type="entry name" value="ZINC_FINGER_C2H2_1"/>
    <property type="match status" value="2"/>
</dbReference>
<dbReference type="InterPro" id="IPR036236">
    <property type="entry name" value="Znf_C2H2_sf"/>
</dbReference>
<sequence>MAKQENSMSGSSGNDAGARSSLLKTTLLSRTGESSSNTGEQSSGITGTNFTPSPMISLPDDMSNLGVSKARGKRLAEQDASGISPNDGEHIREPMNNDSSNTSSSGDMLITNSSANSSTTSSGSQLSEGAMQKKYFCKVCDQGFTRKHNMASHELIHSSSKPHVCRVCDSKFRRIHDLKRHEKLHTGEKPFHCTKCTRRFARPDALIRHQNSPNACSGNTHTINRAGGAFFSQIVPSSTSVSAMSSPTANTDSRSKDSDLSRWKVLQNSGLNSPPYQAYAPAQTPNSDIRTPTMATTNTRPTSDNEQQGQQFNEYYHALENREPYFPLQNQYSPKQANPPYLPYYSPVSNSHPTHPNNPPLPPTNHTNSHSGQQNAAPAGFVTISKYQDLVAYTHKLHESLAKMDSRIKYLEDRSTSWSKEHEISNQSKRTNNDSTGDSG</sequence>
<dbReference type="GO" id="GO:0000978">
    <property type="term" value="F:RNA polymerase II cis-regulatory region sequence-specific DNA binding"/>
    <property type="evidence" value="ECO:0007669"/>
    <property type="project" value="TreeGrafter"/>
</dbReference>
<evidence type="ECO:0000256" key="3">
    <source>
        <dbReference type="ARBA" id="ARBA00022771"/>
    </source>
</evidence>
<dbReference type="GeneID" id="2900787"/>
<dbReference type="OMA" id="NTHTINR"/>
<feature type="region of interest" description="Disordered" evidence="6">
    <location>
        <begin position="240"/>
        <end position="308"/>
    </location>
</feature>
<feature type="compositionally biased region" description="Polar residues" evidence="6">
    <location>
        <begin position="425"/>
        <end position="440"/>
    </location>
</feature>
<evidence type="ECO:0000259" key="7">
    <source>
        <dbReference type="PROSITE" id="PS50157"/>
    </source>
</evidence>
<dbReference type="GO" id="GO:0045944">
    <property type="term" value="P:positive regulation of transcription by RNA polymerase II"/>
    <property type="evidence" value="ECO:0007669"/>
    <property type="project" value="UniProtKB-ARBA"/>
</dbReference>
<dbReference type="Gene3D" id="3.30.160.60">
    <property type="entry name" value="Classic Zinc Finger"/>
    <property type="match status" value="3"/>
</dbReference>
<proteinExistence type="predicted"/>
<dbReference type="GO" id="GO:0005634">
    <property type="term" value="C:nucleus"/>
    <property type="evidence" value="ECO:0007669"/>
    <property type="project" value="UniProtKB-ARBA"/>
</dbReference>
<dbReference type="SUPFAM" id="SSF57667">
    <property type="entry name" value="beta-beta-alpha zinc fingers"/>
    <property type="match status" value="2"/>
</dbReference>
<feature type="domain" description="C2H2-type" evidence="7">
    <location>
        <begin position="163"/>
        <end position="190"/>
    </location>
</feature>
<dbReference type="eggNOG" id="KOG1721">
    <property type="taxonomic scope" value="Eukaryota"/>
</dbReference>
<dbReference type="Proteomes" id="UP000000599">
    <property type="component" value="Chromosome C"/>
</dbReference>
<keyword evidence="9" id="KW-1185">Reference proteome</keyword>
<dbReference type="RefSeq" id="XP_458294.2">
    <property type="nucleotide sequence ID" value="XM_458294.1"/>
</dbReference>
<reference evidence="8 9" key="1">
    <citation type="journal article" date="2004" name="Nature">
        <title>Genome evolution in yeasts.</title>
        <authorList>
            <consortium name="Genolevures"/>
            <person name="Dujon B."/>
            <person name="Sherman D."/>
            <person name="Fischer G."/>
            <person name="Durrens P."/>
            <person name="Casaregola S."/>
            <person name="Lafontaine I."/>
            <person name="de Montigny J."/>
            <person name="Marck C."/>
            <person name="Neuveglise C."/>
            <person name="Talla E."/>
            <person name="Goffard N."/>
            <person name="Frangeul L."/>
            <person name="Aigle M."/>
            <person name="Anthouard V."/>
            <person name="Babour A."/>
            <person name="Barbe V."/>
            <person name="Barnay S."/>
            <person name="Blanchin S."/>
            <person name="Beckerich J.M."/>
            <person name="Beyne E."/>
            <person name="Bleykasten C."/>
            <person name="Boisrame A."/>
            <person name="Boyer J."/>
            <person name="Cattolico L."/>
            <person name="Confanioleri F."/>
            <person name="de Daruvar A."/>
            <person name="Despons L."/>
            <person name="Fabre E."/>
            <person name="Fairhead C."/>
            <person name="Ferry-Dumazet H."/>
            <person name="Groppi A."/>
            <person name="Hantraye F."/>
            <person name="Hennequin C."/>
            <person name="Jauniaux N."/>
            <person name="Joyet P."/>
            <person name="Kachouri R."/>
            <person name="Kerrest A."/>
            <person name="Koszul R."/>
            <person name="Lemaire M."/>
            <person name="Lesur I."/>
            <person name="Ma L."/>
            <person name="Muller H."/>
            <person name="Nicaud J.M."/>
            <person name="Nikolski M."/>
            <person name="Oztas S."/>
            <person name="Ozier-Kalogeropoulos O."/>
            <person name="Pellenz S."/>
            <person name="Potier S."/>
            <person name="Richard G.F."/>
            <person name="Straub M.L."/>
            <person name="Suleau A."/>
            <person name="Swennene D."/>
            <person name="Tekaia F."/>
            <person name="Wesolowski-Louvel M."/>
            <person name="Westhof E."/>
            <person name="Wirth B."/>
            <person name="Zeniou-Meyer M."/>
            <person name="Zivanovic I."/>
            <person name="Bolotin-Fukuhara M."/>
            <person name="Thierry A."/>
            <person name="Bouchier C."/>
            <person name="Caudron B."/>
            <person name="Scarpelli C."/>
            <person name="Gaillardin C."/>
            <person name="Weissenbach J."/>
            <person name="Wincker P."/>
            <person name="Souciet J.L."/>
        </authorList>
    </citation>
    <scope>NUCLEOTIDE SEQUENCE [LARGE SCALE GENOMIC DNA]</scope>
    <source>
        <strain evidence="9">ATCC 36239 / CBS 767 / BCRC 21394 / JCM 1990 / NBRC 0083 / IGC 2968</strain>
    </source>
</reference>
<accession>Q6BU25</accession>
<dbReference type="GO" id="GO:0008270">
    <property type="term" value="F:zinc ion binding"/>
    <property type="evidence" value="ECO:0007669"/>
    <property type="project" value="UniProtKB-KW"/>
</dbReference>
<evidence type="ECO:0000256" key="2">
    <source>
        <dbReference type="ARBA" id="ARBA00022737"/>
    </source>
</evidence>
<dbReference type="Pfam" id="PF00096">
    <property type="entry name" value="zf-C2H2"/>
    <property type="match status" value="2"/>
</dbReference>
<feature type="compositionally biased region" description="Basic and acidic residues" evidence="6">
    <location>
        <begin position="414"/>
        <end position="424"/>
    </location>
</feature>
<dbReference type="PANTHER" id="PTHR19818">
    <property type="entry name" value="ZINC FINGER PROTEIN ZIC AND GLI"/>
    <property type="match status" value="1"/>
</dbReference>
<feature type="compositionally biased region" description="Low complexity" evidence="6">
    <location>
        <begin position="96"/>
        <end position="124"/>
    </location>
</feature>
<feature type="region of interest" description="Disordered" evidence="6">
    <location>
        <begin position="346"/>
        <end position="376"/>
    </location>
</feature>
<feature type="compositionally biased region" description="Polar residues" evidence="6">
    <location>
        <begin position="1"/>
        <end position="14"/>
    </location>
</feature>
<feature type="domain" description="C2H2-type" evidence="7">
    <location>
        <begin position="191"/>
        <end position="226"/>
    </location>
</feature>
<feature type="compositionally biased region" description="Low complexity" evidence="6">
    <location>
        <begin position="19"/>
        <end position="31"/>
    </location>
</feature>
<feature type="compositionally biased region" description="Basic and acidic residues" evidence="6">
    <location>
        <begin position="253"/>
        <end position="262"/>
    </location>
</feature>
<dbReference type="EMBL" id="CR382135">
    <property type="protein sequence ID" value="CAG86372.2"/>
    <property type="molecule type" value="Genomic_DNA"/>
</dbReference>
<dbReference type="GO" id="GO:0000981">
    <property type="term" value="F:DNA-binding transcription factor activity, RNA polymerase II-specific"/>
    <property type="evidence" value="ECO:0007669"/>
    <property type="project" value="TreeGrafter"/>
</dbReference>
<keyword evidence="4" id="KW-0862">Zinc</keyword>
<protein>
    <submittedName>
        <fullName evidence="8">DEHA2C14124p</fullName>
    </submittedName>
</protein>
<feature type="compositionally biased region" description="Polar residues" evidence="6">
    <location>
        <begin position="32"/>
        <end position="54"/>
    </location>
</feature>
<gene>
    <name evidence="8" type="ordered locus">DEHA2C14124g</name>
</gene>
<dbReference type="OrthoDB" id="8117402at2759"/>
<dbReference type="HOGENOM" id="CLU_622601_0_0_1"/>
<evidence type="ECO:0000256" key="1">
    <source>
        <dbReference type="ARBA" id="ARBA00022723"/>
    </source>
</evidence>
<dbReference type="SMART" id="SM00355">
    <property type="entry name" value="ZnF_C2H2"/>
    <property type="match status" value="3"/>
</dbReference>
<feature type="compositionally biased region" description="Low complexity" evidence="6">
    <location>
        <begin position="274"/>
        <end position="283"/>
    </location>
</feature>
<keyword evidence="1" id="KW-0479">Metal-binding</keyword>
<evidence type="ECO:0000256" key="5">
    <source>
        <dbReference type="PROSITE-ProRule" id="PRU00042"/>
    </source>
</evidence>
<feature type="region of interest" description="Disordered" evidence="6">
    <location>
        <begin position="414"/>
        <end position="440"/>
    </location>
</feature>
<dbReference type="AlphaFoldDB" id="Q6BU25"/>
<feature type="domain" description="C2H2-type" evidence="7">
    <location>
        <begin position="135"/>
        <end position="162"/>
    </location>
</feature>
<feature type="region of interest" description="Disordered" evidence="6">
    <location>
        <begin position="1"/>
        <end position="125"/>
    </location>
</feature>
<feature type="compositionally biased region" description="Low complexity" evidence="6">
    <location>
        <begin position="346"/>
        <end position="355"/>
    </location>
</feature>
<dbReference type="InterPro" id="IPR013087">
    <property type="entry name" value="Znf_C2H2_type"/>
</dbReference>
<keyword evidence="2" id="KW-0677">Repeat</keyword>
<name>Q6BU25_DEBHA</name>
<dbReference type="STRING" id="284592.Q6BU25"/>
<feature type="compositionally biased region" description="Low complexity" evidence="6">
    <location>
        <begin position="290"/>
        <end position="302"/>
    </location>
</feature>
<dbReference type="KEGG" id="dha:DEHA2C14124g"/>
<feature type="compositionally biased region" description="Low complexity" evidence="6">
    <location>
        <begin position="240"/>
        <end position="249"/>
    </location>
</feature>
<evidence type="ECO:0000256" key="4">
    <source>
        <dbReference type="ARBA" id="ARBA00022833"/>
    </source>
</evidence>
<keyword evidence="3 5" id="KW-0863">Zinc-finger</keyword>
<dbReference type="PANTHER" id="PTHR19818:SF139">
    <property type="entry name" value="PAIR-RULE PROTEIN ODD-PAIRED"/>
    <property type="match status" value="1"/>
</dbReference>
<organism evidence="8 9">
    <name type="scientific">Debaryomyces hansenii (strain ATCC 36239 / CBS 767 / BCRC 21394 / JCM 1990 / NBRC 0083 / IGC 2968)</name>
    <name type="common">Yeast</name>
    <name type="synonym">Torulaspora hansenii</name>
    <dbReference type="NCBI Taxonomy" id="284592"/>
    <lineage>
        <taxon>Eukaryota</taxon>
        <taxon>Fungi</taxon>
        <taxon>Dikarya</taxon>
        <taxon>Ascomycota</taxon>
        <taxon>Saccharomycotina</taxon>
        <taxon>Pichiomycetes</taxon>
        <taxon>Debaryomycetaceae</taxon>
        <taxon>Debaryomyces</taxon>
    </lineage>
</organism>
<dbReference type="FunFam" id="3.30.160.60:FF:000065">
    <property type="entry name" value="B-cell CLL/lymphoma 6, member B"/>
    <property type="match status" value="1"/>
</dbReference>
<evidence type="ECO:0000256" key="6">
    <source>
        <dbReference type="SAM" id="MobiDB-lite"/>
    </source>
</evidence>
<dbReference type="PROSITE" id="PS50157">
    <property type="entry name" value="ZINC_FINGER_C2H2_2"/>
    <property type="match status" value="3"/>
</dbReference>
<evidence type="ECO:0000313" key="8">
    <source>
        <dbReference type="EMBL" id="CAG86372.2"/>
    </source>
</evidence>
<dbReference type="InterPro" id="IPR050329">
    <property type="entry name" value="GLI_C2H2-zinc-finger"/>
</dbReference>
<evidence type="ECO:0000313" key="9">
    <source>
        <dbReference type="Proteomes" id="UP000000599"/>
    </source>
</evidence>
<dbReference type="InParanoid" id="Q6BU25"/>